<dbReference type="EMBL" id="OX451741">
    <property type="protein sequence ID" value="CAI8616008.1"/>
    <property type="molecule type" value="Genomic_DNA"/>
</dbReference>
<dbReference type="EC" id="3.4.16.-" evidence="4"/>
<reference evidence="5 6" key="1">
    <citation type="submission" date="2023-01" db="EMBL/GenBank/DDBJ databases">
        <authorList>
            <person name="Kreplak J."/>
        </authorList>
    </citation>
    <scope>NUCLEOTIDE SEQUENCE [LARGE SCALE GENOMIC DNA]</scope>
</reference>
<gene>
    <name evidence="5" type="ORF">VFH_VI008640</name>
</gene>
<protein>
    <recommendedName>
        <fullName evidence="4">Carboxypeptidase</fullName>
        <ecNumber evidence="4">3.4.16.-</ecNumber>
    </recommendedName>
</protein>
<feature type="chain" id="PRO_5043093491" description="Carboxypeptidase" evidence="4">
    <location>
        <begin position="18"/>
        <end position="498"/>
    </location>
</feature>
<keyword evidence="4" id="KW-0645">Protease</keyword>
<keyword evidence="6" id="KW-1185">Reference proteome</keyword>
<feature type="signal peptide" evidence="4">
    <location>
        <begin position="1"/>
        <end position="17"/>
    </location>
</feature>
<sequence length="498" mass="55427">MSGIALLFFIFLPIYYPQNLVNNNPVLPTKPCQQQPSITHKTLSTTTQCNMSAMNIFILLFVSLVSYPVTDKVTSLPEQPPVQFKQHSGYITVNVSHHRNLFYYFVEAEVDPPSKPVVLWLHGGPGCSAVGEAAFSQHGPFLVTSKGLIKNPNSWNREANMLYLDSPAGVGFSYSENMSDYLFLNDAFAARDHLAFLQLWFSKYSDFRTNDFFIAGESYAGHFAPQLAHLILQTKSEFNLKGIAIGNPLLEFDTDFNASTDFLWQHGVISESTYEMLNNECSYPTIKKQIRATGELSTSCAKVNLQMETEINANTDTFDILADVCPVPPETRAGVKTNVCIRDDSIAYLNRKDVRKALHAKLVGVKAWSSCSPVLVYDFQNLENPTISLLGTLVKSGVRVLAYSGDQDSVIPFIGTRSLINGLAKDLGLNVTRHHQVWFHGTQVAGWTQVYGDILTFATVRGAGHSTPLAQPERSLEMMKAFWKGKPLPKRPPFPIKD</sequence>
<dbReference type="SUPFAM" id="SSF53474">
    <property type="entry name" value="alpha/beta-Hydrolases"/>
    <property type="match status" value="1"/>
</dbReference>
<dbReference type="PROSITE" id="PS00131">
    <property type="entry name" value="CARBOXYPEPT_SER_SER"/>
    <property type="match status" value="1"/>
</dbReference>
<keyword evidence="4" id="KW-0732">Signal</keyword>
<evidence type="ECO:0000313" key="6">
    <source>
        <dbReference type="Proteomes" id="UP001157006"/>
    </source>
</evidence>
<dbReference type="GO" id="GO:0004185">
    <property type="term" value="F:serine-type carboxypeptidase activity"/>
    <property type="evidence" value="ECO:0007669"/>
    <property type="project" value="UniProtKB-UniRule"/>
</dbReference>
<dbReference type="Pfam" id="PF00450">
    <property type="entry name" value="Peptidase_S10"/>
    <property type="match status" value="1"/>
</dbReference>
<keyword evidence="3" id="KW-0964">Secreted</keyword>
<accession>A0AAV1B3G5</accession>
<keyword evidence="4" id="KW-0378">Hydrolase</keyword>
<dbReference type="PANTHER" id="PTHR11802:SF281">
    <property type="entry name" value="CARBOXYPEPTIDASE"/>
    <property type="match status" value="1"/>
</dbReference>
<comment type="subcellular location">
    <subcellularLocation>
        <location evidence="1">Secreted</location>
    </subcellularLocation>
</comment>
<dbReference type="Proteomes" id="UP001157006">
    <property type="component" value="Chromosome 6"/>
</dbReference>
<dbReference type="GO" id="GO:0005773">
    <property type="term" value="C:vacuole"/>
    <property type="evidence" value="ECO:0007669"/>
    <property type="project" value="TreeGrafter"/>
</dbReference>
<name>A0AAV1B3G5_VICFA</name>
<dbReference type="AlphaFoldDB" id="A0AAV1B3G5"/>
<dbReference type="InterPro" id="IPR001563">
    <property type="entry name" value="Peptidase_S10"/>
</dbReference>
<proteinExistence type="inferred from homology"/>
<comment type="similarity">
    <text evidence="2 4">Belongs to the peptidase S10 family.</text>
</comment>
<dbReference type="GO" id="GO:0005576">
    <property type="term" value="C:extracellular region"/>
    <property type="evidence" value="ECO:0007669"/>
    <property type="project" value="UniProtKB-SubCell"/>
</dbReference>
<keyword evidence="4" id="KW-0121">Carboxypeptidase</keyword>
<evidence type="ECO:0000256" key="3">
    <source>
        <dbReference type="ARBA" id="ARBA00022525"/>
    </source>
</evidence>
<dbReference type="FunFam" id="3.40.50.1820:FF:000453">
    <property type="entry name" value="Carboxypeptidase"/>
    <property type="match status" value="1"/>
</dbReference>
<evidence type="ECO:0000256" key="1">
    <source>
        <dbReference type="ARBA" id="ARBA00004613"/>
    </source>
</evidence>
<evidence type="ECO:0000256" key="2">
    <source>
        <dbReference type="ARBA" id="ARBA00009431"/>
    </source>
</evidence>
<evidence type="ECO:0000313" key="5">
    <source>
        <dbReference type="EMBL" id="CAI8616008.1"/>
    </source>
</evidence>
<evidence type="ECO:0000256" key="4">
    <source>
        <dbReference type="RuleBase" id="RU361156"/>
    </source>
</evidence>
<dbReference type="PANTHER" id="PTHR11802">
    <property type="entry name" value="SERINE PROTEASE FAMILY S10 SERINE CARBOXYPEPTIDASE"/>
    <property type="match status" value="1"/>
</dbReference>
<dbReference type="Gene3D" id="3.40.50.1820">
    <property type="entry name" value="alpha/beta hydrolase"/>
    <property type="match status" value="1"/>
</dbReference>
<dbReference type="InterPro" id="IPR029058">
    <property type="entry name" value="AB_hydrolase_fold"/>
</dbReference>
<dbReference type="PRINTS" id="PR00724">
    <property type="entry name" value="CRBOXYPTASEC"/>
</dbReference>
<organism evidence="5 6">
    <name type="scientific">Vicia faba</name>
    <name type="common">Broad bean</name>
    <name type="synonym">Faba vulgaris</name>
    <dbReference type="NCBI Taxonomy" id="3906"/>
    <lineage>
        <taxon>Eukaryota</taxon>
        <taxon>Viridiplantae</taxon>
        <taxon>Streptophyta</taxon>
        <taxon>Embryophyta</taxon>
        <taxon>Tracheophyta</taxon>
        <taxon>Spermatophyta</taxon>
        <taxon>Magnoliopsida</taxon>
        <taxon>eudicotyledons</taxon>
        <taxon>Gunneridae</taxon>
        <taxon>Pentapetalae</taxon>
        <taxon>rosids</taxon>
        <taxon>fabids</taxon>
        <taxon>Fabales</taxon>
        <taxon>Fabaceae</taxon>
        <taxon>Papilionoideae</taxon>
        <taxon>50 kb inversion clade</taxon>
        <taxon>NPAAA clade</taxon>
        <taxon>Hologalegina</taxon>
        <taxon>IRL clade</taxon>
        <taxon>Fabeae</taxon>
        <taxon>Vicia</taxon>
    </lineage>
</organism>
<dbReference type="GO" id="GO:0006508">
    <property type="term" value="P:proteolysis"/>
    <property type="evidence" value="ECO:0007669"/>
    <property type="project" value="UniProtKB-KW"/>
</dbReference>
<dbReference type="InterPro" id="IPR018202">
    <property type="entry name" value="Ser_caboxypep_ser_AS"/>
</dbReference>